<dbReference type="PANTHER" id="PTHR23112:SF0">
    <property type="entry name" value="TRANSMEMBRANE PROTEIN 116"/>
    <property type="match status" value="1"/>
</dbReference>
<proteinExistence type="predicted"/>
<evidence type="ECO:0000256" key="6">
    <source>
        <dbReference type="SAM" id="Phobius"/>
    </source>
</evidence>
<comment type="subcellular location">
    <subcellularLocation>
        <location evidence="1">Membrane</location>
        <topology evidence="1">Multi-pass membrane protein</topology>
    </subcellularLocation>
</comment>
<organism evidence="7">
    <name type="scientific">Lotharella oceanica</name>
    <dbReference type="NCBI Taxonomy" id="641309"/>
    <lineage>
        <taxon>Eukaryota</taxon>
        <taxon>Sar</taxon>
        <taxon>Rhizaria</taxon>
        <taxon>Cercozoa</taxon>
        <taxon>Chlorarachniophyceae</taxon>
        <taxon>Lotharella</taxon>
    </lineage>
</organism>
<name>A0A7S2U458_9EUKA</name>
<dbReference type="GO" id="GO:0004930">
    <property type="term" value="F:G protein-coupled receptor activity"/>
    <property type="evidence" value="ECO:0007669"/>
    <property type="project" value="TreeGrafter"/>
</dbReference>
<sequence>MPWFFDAFGPAHGICWIKKDNTAQWLRFFVYFLWAWIALFYIIGVYLFWMKAHFDNAGEQPRCLSDHRSIRWYALAMLVSQVWLLSDRIADFCTVGGSPYWLVCLARATGGSLGTFDGIIFGSNPDVQTELRKFIQGTVNASRLFSEDRTSIALGAHELDGGSISLQGESRREGWEGLHGGNANHHNPNGIGAAM</sequence>
<feature type="region of interest" description="Disordered" evidence="5">
    <location>
        <begin position="175"/>
        <end position="195"/>
    </location>
</feature>
<dbReference type="GO" id="GO:0007189">
    <property type="term" value="P:adenylate cyclase-activating G protein-coupled receptor signaling pathway"/>
    <property type="evidence" value="ECO:0007669"/>
    <property type="project" value="TreeGrafter"/>
</dbReference>
<evidence type="ECO:0000313" key="7">
    <source>
        <dbReference type="EMBL" id="CAD9778800.1"/>
    </source>
</evidence>
<feature type="compositionally biased region" description="Low complexity" evidence="5">
    <location>
        <begin position="181"/>
        <end position="195"/>
    </location>
</feature>
<keyword evidence="3 6" id="KW-1133">Transmembrane helix</keyword>
<evidence type="ECO:0008006" key="8">
    <source>
        <dbReference type="Google" id="ProtNLM"/>
    </source>
</evidence>
<gene>
    <name evidence="7" type="ORF">LSP00402_LOCUS22816</name>
</gene>
<evidence type="ECO:0000256" key="2">
    <source>
        <dbReference type="ARBA" id="ARBA00022692"/>
    </source>
</evidence>
<dbReference type="AlphaFoldDB" id="A0A7S2U458"/>
<protein>
    <recommendedName>
        <fullName evidence="8">G-protein coupled receptors family 2 profile 2 domain-containing protein</fullName>
    </recommendedName>
</protein>
<keyword evidence="2 6" id="KW-0812">Transmembrane</keyword>
<evidence type="ECO:0000256" key="1">
    <source>
        <dbReference type="ARBA" id="ARBA00004141"/>
    </source>
</evidence>
<reference evidence="7" key="1">
    <citation type="submission" date="2021-01" db="EMBL/GenBank/DDBJ databases">
        <authorList>
            <person name="Corre E."/>
            <person name="Pelletier E."/>
            <person name="Niang G."/>
            <person name="Scheremetjew M."/>
            <person name="Finn R."/>
            <person name="Kale V."/>
            <person name="Holt S."/>
            <person name="Cochrane G."/>
            <person name="Meng A."/>
            <person name="Brown T."/>
            <person name="Cohen L."/>
        </authorList>
    </citation>
    <scope>NUCLEOTIDE SEQUENCE</scope>
    <source>
        <strain evidence="7">CCMP622</strain>
    </source>
</reference>
<keyword evidence="4 6" id="KW-0472">Membrane</keyword>
<evidence type="ECO:0000256" key="5">
    <source>
        <dbReference type="SAM" id="MobiDB-lite"/>
    </source>
</evidence>
<dbReference type="PANTHER" id="PTHR23112">
    <property type="entry name" value="G PROTEIN-COUPLED RECEPTOR 157-RELATED"/>
    <property type="match status" value="1"/>
</dbReference>
<dbReference type="GO" id="GO:0005886">
    <property type="term" value="C:plasma membrane"/>
    <property type="evidence" value="ECO:0007669"/>
    <property type="project" value="TreeGrafter"/>
</dbReference>
<evidence type="ECO:0000256" key="3">
    <source>
        <dbReference type="ARBA" id="ARBA00022989"/>
    </source>
</evidence>
<evidence type="ECO:0000256" key="4">
    <source>
        <dbReference type="ARBA" id="ARBA00023136"/>
    </source>
</evidence>
<dbReference type="EMBL" id="HBHP01037108">
    <property type="protein sequence ID" value="CAD9778800.1"/>
    <property type="molecule type" value="Transcribed_RNA"/>
</dbReference>
<feature type="transmembrane region" description="Helical" evidence="6">
    <location>
        <begin position="28"/>
        <end position="49"/>
    </location>
</feature>
<accession>A0A7S2U458</accession>